<protein>
    <submittedName>
        <fullName evidence="2">Phage portal protein</fullName>
    </submittedName>
</protein>
<dbReference type="GO" id="GO:0019068">
    <property type="term" value="P:virion assembly"/>
    <property type="evidence" value="ECO:0007669"/>
    <property type="project" value="InterPro"/>
</dbReference>
<comment type="caution">
    <text evidence="2">The sequence shown here is derived from an EMBL/GenBank/DDBJ whole genome shotgun (WGS) entry which is preliminary data.</text>
</comment>
<organism evidence="2 3">
    <name type="scientific">Flavonifractor plautii</name>
    <name type="common">Fusobacterium plautii</name>
    <dbReference type="NCBI Taxonomy" id="292800"/>
    <lineage>
        <taxon>Bacteria</taxon>
        <taxon>Bacillati</taxon>
        <taxon>Bacillota</taxon>
        <taxon>Clostridia</taxon>
        <taxon>Eubacteriales</taxon>
        <taxon>Oscillospiraceae</taxon>
        <taxon>Flavonifractor</taxon>
    </lineage>
</organism>
<feature type="compositionally biased region" description="Low complexity" evidence="1">
    <location>
        <begin position="483"/>
        <end position="494"/>
    </location>
</feature>
<dbReference type="AlphaFoldDB" id="A0AAW6CHG1"/>
<proteinExistence type="predicted"/>
<dbReference type="EMBL" id="JAQLWV010000025">
    <property type="protein sequence ID" value="MDB7934483.1"/>
    <property type="molecule type" value="Genomic_DNA"/>
</dbReference>
<dbReference type="Pfam" id="PF05136">
    <property type="entry name" value="Phage_portal_2"/>
    <property type="match status" value="1"/>
</dbReference>
<dbReference type="RefSeq" id="WP_195384104.1">
    <property type="nucleotide sequence ID" value="NZ_BAABZG010000001.1"/>
</dbReference>
<reference evidence="2" key="1">
    <citation type="submission" date="2023-01" db="EMBL/GenBank/DDBJ databases">
        <title>Human gut microbiome strain richness.</title>
        <authorList>
            <person name="Chen-Liaw A."/>
        </authorList>
    </citation>
    <scope>NUCLEOTIDE SEQUENCE</scope>
    <source>
        <strain evidence="2">1001287st1_F4_1001285I_161205</strain>
    </source>
</reference>
<dbReference type="NCBIfam" id="TIGR01539">
    <property type="entry name" value="portal_lambda"/>
    <property type="match status" value="1"/>
</dbReference>
<feature type="region of interest" description="Disordered" evidence="1">
    <location>
        <begin position="483"/>
        <end position="519"/>
    </location>
</feature>
<name>A0AAW6CHG1_FLAPL</name>
<gene>
    <name evidence="2" type="ORF">PNE06_15470</name>
</gene>
<accession>A0AAW6CHG1</accession>
<dbReference type="InterPro" id="IPR006429">
    <property type="entry name" value="Phage_lambda_portal"/>
</dbReference>
<dbReference type="Proteomes" id="UP001211173">
    <property type="component" value="Unassembled WGS sequence"/>
</dbReference>
<sequence>MGFLDNIITAISPERGYRREAWRQALEELRGYDAASHGRLNAGWRVFNESAELTDRYSRDVIRARARDLERNSDIAQSVIHAFRRNVIGKGYKLQAKTESELLNDQLDKLWKQWCRKENCDITASQSFTQIMRMAVTRKQVDGGILFIKRYTRGGLVPFKLQMIEVDELDTTASIPRHKGNTVVGGIEYDPARRAVGYFIQQYDVEGWKLTTPVYIEAKHVIPYWTKHRPSQLREVSDLSPTITRVRDTNEFITAVSVKERIAACLAVFIKRATPTGGFGRGGVVAGGDRVTYEGKSLTPGMIKEMNVGDSIETVEPKSAGSDASQFLKMQWRLIGAGQGMSYEATSRDMSESNYSSARQGANEDEATFAAEIELLSEIMSEIYETFVISCYLAGLINPPGFWDKKADYLAHKWVQAPKKWIDPAKETTATKTALATGQKTFQDVAAEQGKDWKEAVDEMAEVLKYGRKAGIEMGGVIYGQGTAAQQNTGTQGQEPGNQEHGANSGPTGGGAGQPPEDN</sequence>
<evidence type="ECO:0000313" key="2">
    <source>
        <dbReference type="EMBL" id="MDB7934483.1"/>
    </source>
</evidence>
<evidence type="ECO:0000256" key="1">
    <source>
        <dbReference type="SAM" id="MobiDB-lite"/>
    </source>
</evidence>
<dbReference type="GO" id="GO:0005198">
    <property type="term" value="F:structural molecule activity"/>
    <property type="evidence" value="ECO:0007669"/>
    <property type="project" value="InterPro"/>
</dbReference>
<evidence type="ECO:0000313" key="3">
    <source>
        <dbReference type="Proteomes" id="UP001211173"/>
    </source>
</evidence>